<dbReference type="Pfam" id="PF03171">
    <property type="entry name" value="2OG-FeII_Oxy"/>
    <property type="match status" value="1"/>
</dbReference>
<organism evidence="2 3">
    <name type="scientific">Liquidambar formosana</name>
    <name type="common">Formosan gum</name>
    <dbReference type="NCBI Taxonomy" id="63359"/>
    <lineage>
        <taxon>Eukaryota</taxon>
        <taxon>Viridiplantae</taxon>
        <taxon>Streptophyta</taxon>
        <taxon>Embryophyta</taxon>
        <taxon>Tracheophyta</taxon>
        <taxon>Spermatophyta</taxon>
        <taxon>Magnoliopsida</taxon>
        <taxon>eudicotyledons</taxon>
        <taxon>Gunneridae</taxon>
        <taxon>Pentapetalae</taxon>
        <taxon>Saxifragales</taxon>
        <taxon>Altingiaceae</taxon>
        <taxon>Liquidambar</taxon>
    </lineage>
</organism>
<feature type="domain" description="Isopenicillin N synthase-like Fe(2+) 2OG dioxygenase" evidence="1">
    <location>
        <begin position="1"/>
        <end position="30"/>
    </location>
</feature>
<protein>
    <recommendedName>
        <fullName evidence="1">Isopenicillin N synthase-like Fe(2+) 2OG dioxygenase domain-containing protein</fullName>
    </recommendedName>
</protein>
<sequence>MSNGRLKSPWHRVVTHMDVERFSVALFYNPPSQAKIGPVKDAAASSDEGYKKVVVGDYLQHFYKISPTLEKQAILFAKV</sequence>
<dbReference type="Gene3D" id="2.60.120.330">
    <property type="entry name" value="B-lactam Antibiotic, Isopenicillin N Synthase, Chain"/>
    <property type="match status" value="1"/>
</dbReference>
<dbReference type="SUPFAM" id="SSF51197">
    <property type="entry name" value="Clavaminate synthase-like"/>
    <property type="match status" value="1"/>
</dbReference>
<gene>
    <name evidence="2" type="ORF">L1049_014705</name>
</gene>
<dbReference type="AlphaFoldDB" id="A0AAP0X5Y9"/>
<dbReference type="Proteomes" id="UP001415857">
    <property type="component" value="Unassembled WGS sequence"/>
</dbReference>
<accession>A0AAP0X5Y9</accession>
<dbReference type="InterPro" id="IPR027443">
    <property type="entry name" value="IPNS-like_sf"/>
</dbReference>
<name>A0AAP0X5Y9_LIQFO</name>
<keyword evidence="3" id="KW-1185">Reference proteome</keyword>
<comment type="caution">
    <text evidence="2">The sequence shown here is derived from an EMBL/GenBank/DDBJ whole genome shotgun (WGS) entry which is preliminary data.</text>
</comment>
<reference evidence="2 3" key="1">
    <citation type="journal article" date="2024" name="Plant J.">
        <title>Genome sequences and population genomics reveal climatic adaptation and genomic divergence between two closely related sweetgum species.</title>
        <authorList>
            <person name="Xu W.Q."/>
            <person name="Ren C.Q."/>
            <person name="Zhang X.Y."/>
            <person name="Comes H.P."/>
            <person name="Liu X.H."/>
            <person name="Li Y.G."/>
            <person name="Kettle C.J."/>
            <person name="Jalonen R."/>
            <person name="Gaisberger H."/>
            <person name="Ma Y.Z."/>
            <person name="Qiu Y.X."/>
        </authorList>
    </citation>
    <scope>NUCLEOTIDE SEQUENCE [LARGE SCALE GENOMIC DNA]</scope>
    <source>
        <strain evidence="2">Hangzhou</strain>
    </source>
</reference>
<evidence type="ECO:0000313" key="3">
    <source>
        <dbReference type="Proteomes" id="UP001415857"/>
    </source>
</evidence>
<dbReference type="EMBL" id="JBBPBK010000004">
    <property type="protein sequence ID" value="KAK9286315.1"/>
    <property type="molecule type" value="Genomic_DNA"/>
</dbReference>
<proteinExistence type="predicted"/>
<evidence type="ECO:0000259" key="1">
    <source>
        <dbReference type="Pfam" id="PF03171"/>
    </source>
</evidence>
<evidence type="ECO:0000313" key="2">
    <source>
        <dbReference type="EMBL" id="KAK9286315.1"/>
    </source>
</evidence>
<dbReference type="InterPro" id="IPR044861">
    <property type="entry name" value="IPNS-like_FE2OG_OXY"/>
</dbReference>